<dbReference type="Gene3D" id="3.40.50.200">
    <property type="entry name" value="Peptidase S8/S53 domain"/>
    <property type="match status" value="1"/>
</dbReference>
<dbReference type="GO" id="GO:0004252">
    <property type="term" value="F:serine-type endopeptidase activity"/>
    <property type="evidence" value="ECO:0007669"/>
    <property type="project" value="InterPro"/>
</dbReference>
<accession>A0A255Z4A6</accession>
<proteinExistence type="predicted"/>
<keyword evidence="4" id="KW-1185">Reference proteome</keyword>
<keyword evidence="1" id="KW-0732">Signal</keyword>
<evidence type="ECO:0000313" key="4">
    <source>
        <dbReference type="Proteomes" id="UP000216605"/>
    </source>
</evidence>
<dbReference type="NCBIfam" id="TIGR04183">
    <property type="entry name" value="Por_Secre_tail"/>
    <property type="match status" value="1"/>
</dbReference>
<name>A0A255Z4A6_9FLAO</name>
<feature type="domain" description="Secretion system C-terminal sorting" evidence="2">
    <location>
        <begin position="75"/>
        <end position="150"/>
    </location>
</feature>
<dbReference type="Pfam" id="PF18962">
    <property type="entry name" value="Por_Secre_tail"/>
    <property type="match status" value="1"/>
</dbReference>
<sequence length="152" mass="16697">MSGLISLILSVKPNLTVAQVRQVLEQSSQDLVGIPAEDTPGWDQYYGFGRINAFNALNNALLSSGNNLQAENIAIYPNPLVENSFSISGLIPNLPYDIEIVSIEGRSLKKLYNATANDVLNVEGFSIASGIYFVTIYDKSNQKVFKKKIIKK</sequence>
<dbReference type="RefSeq" id="WP_094415293.1">
    <property type="nucleotide sequence ID" value="NZ_NOXV01000277.1"/>
</dbReference>
<organism evidence="3 4">
    <name type="scientific">Flavobacterium cyanobacteriorum</name>
    <dbReference type="NCBI Taxonomy" id="2022802"/>
    <lineage>
        <taxon>Bacteria</taxon>
        <taxon>Pseudomonadati</taxon>
        <taxon>Bacteroidota</taxon>
        <taxon>Flavobacteriia</taxon>
        <taxon>Flavobacteriales</taxon>
        <taxon>Flavobacteriaceae</taxon>
        <taxon>Flavobacterium</taxon>
    </lineage>
</organism>
<evidence type="ECO:0000259" key="2">
    <source>
        <dbReference type="Pfam" id="PF18962"/>
    </source>
</evidence>
<dbReference type="AlphaFoldDB" id="A0A255Z4A6"/>
<evidence type="ECO:0000313" key="3">
    <source>
        <dbReference type="EMBL" id="OYQ35754.1"/>
    </source>
</evidence>
<gene>
    <name evidence="3" type="ORF">CHU92_10365</name>
</gene>
<evidence type="ECO:0000256" key="1">
    <source>
        <dbReference type="ARBA" id="ARBA00022729"/>
    </source>
</evidence>
<protein>
    <recommendedName>
        <fullName evidence="2">Secretion system C-terminal sorting domain-containing protein</fullName>
    </recommendedName>
</protein>
<dbReference type="SUPFAM" id="SSF52743">
    <property type="entry name" value="Subtilisin-like"/>
    <property type="match status" value="1"/>
</dbReference>
<dbReference type="Proteomes" id="UP000216605">
    <property type="component" value="Unassembled WGS sequence"/>
</dbReference>
<reference evidence="3 4" key="1">
    <citation type="submission" date="2017-07" db="EMBL/GenBank/DDBJ databases">
        <title>Flavobacterium cyanobacteriorum sp. nov., isolated from cyanobacterial aggregates in a eutrophic lake.</title>
        <authorList>
            <person name="Cai H."/>
        </authorList>
    </citation>
    <scope>NUCLEOTIDE SEQUENCE [LARGE SCALE GENOMIC DNA]</scope>
    <source>
        <strain evidence="3 4">TH021</strain>
    </source>
</reference>
<dbReference type="InterPro" id="IPR036852">
    <property type="entry name" value="Peptidase_S8/S53_dom_sf"/>
</dbReference>
<dbReference type="GO" id="GO:0006508">
    <property type="term" value="P:proteolysis"/>
    <property type="evidence" value="ECO:0007669"/>
    <property type="project" value="InterPro"/>
</dbReference>
<dbReference type="InterPro" id="IPR026444">
    <property type="entry name" value="Secre_tail"/>
</dbReference>
<dbReference type="EMBL" id="NOXV01000277">
    <property type="protein sequence ID" value="OYQ35754.1"/>
    <property type="molecule type" value="Genomic_DNA"/>
</dbReference>
<comment type="caution">
    <text evidence="3">The sequence shown here is derived from an EMBL/GenBank/DDBJ whole genome shotgun (WGS) entry which is preliminary data.</text>
</comment>